<evidence type="ECO:0000256" key="2">
    <source>
        <dbReference type="ARBA" id="ARBA00022448"/>
    </source>
</evidence>
<accession>A0A1I4GRN1</accession>
<dbReference type="Gene3D" id="1.20.1250.20">
    <property type="entry name" value="MFS general substrate transporter like domains"/>
    <property type="match status" value="2"/>
</dbReference>
<feature type="transmembrane region" description="Helical" evidence="6">
    <location>
        <begin position="177"/>
        <end position="197"/>
    </location>
</feature>
<feature type="transmembrane region" description="Helical" evidence="6">
    <location>
        <begin position="247"/>
        <end position="264"/>
    </location>
</feature>
<evidence type="ECO:0000313" key="8">
    <source>
        <dbReference type="EMBL" id="SFL32635.1"/>
    </source>
</evidence>
<dbReference type="FunFam" id="1.20.1250.20:FF:000018">
    <property type="entry name" value="MFS transporter permease"/>
    <property type="match status" value="1"/>
</dbReference>
<proteinExistence type="predicted"/>
<keyword evidence="4 6" id="KW-1133">Transmembrane helix</keyword>
<dbReference type="GO" id="GO:0022857">
    <property type="term" value="F:transmembrane transporter activity"/>
    <property type="evidence" value="ECO:0007669"/>
    <property type="project" value="InterPro"/>
</dbReference>
<keyword evidence="2" id="KW-0813">Transport</keyword>
<keyword evidence="9" id="KW-1185">Reference proteome</keyword>
<protein>
    <submittedName>
        <fullName evidence="8">MFS transporter, ACS family, tartrate transporter</fullName>
    </submittedName>
</protein>
<dbReference type="InterPro" id="IPR020846">
    <property type="entry name" value="MFS_dom"/>
</dbReference>
<feature type="transmembrane region" description="Helical" evidence="6">
    <location>
        <begin position="337"/>
        <end position="359"/>
    </location>
</feature>
<gene>
    <name evidence="8" type="ORF">SAMN05192568_1003193</name>
</gene>
<dbReference type="CDD" id="cd17319">
    <property type="entry name" value="MFS_ExuT_GudP_like"/>
    <property type="match status" value="1"/>
</dbReference>
<dbReference type="PANTHER" id="PTHR43791">
    <property type="entry name" value="PERMEASE-RELATED"/>
    <property type="match status" value="1"/>
</dbReference>
<feature type="transmembrane region" description="Helical" evidence="6">
    <location>
        <begin position="284"/>
        <end position="300"/>
    </location>
</feature>
<dbReference type="EMBL" id="FOTK01000003">
    <property type="protein sequence ID" value="SFL32635.1"/>
    <property type="molecule type" value="Genomic_DNA"/>
</dbReference>
<dbReference type="AlphaFoldDB" id="A0A1I4GRN1"/>
<dbReference type="PROSITE" id="PS50850">
    <property type="entry name" value="MFS"/>
    <property type="match status" value="1"/>
</dbReference>
<dbReference type="PANTHER" id="PTHR43791:SF36">
    <property type="entry name" value="TRANSPORTER, PUTATIVE (AFU_ORTHOLOGUE AFUA_6G08340)-RELATED"/>
    <property type="match status" value="1"/>
</dbReference>
<evidence type="ECO:0000256" key="6">
    <source>
        <dbReference type="SAM" id="Phobius"/>
    </source>
</evidence>
<dbReference type="Pfam" id="PF07690">
    <property type="entry name" value="MFS_1"/>
    <property type="match status" value="1"/>
</dbReference>
<evidence type="ECO:0000313" key="9">
    <source>
        <dbReference type="Proteomes" id="UP000199048"/>
    </source>
</evidence>
<evidence type="ECO:0000259" key="7">
    <source>
        <dbReference type="PROSITE" id="PS50850"/>
    </source>
</evidence>
<sequence length="437" mass="46780">MAESDLERSAMRRIGWRLVPFLILAYFVSFLDRVNVGFAAIQMNHDVGLTATVFGWGAGIFFLGYFLMEVPSNLMLERFGARIWIARIMATWGVISMAMALVQGPWSFIGLRFLLGVAEAGFFPGVILYLTYWFPSAYRARIVGIFMISIPISSFLGSPISGALLGLNGLGLAGWQWLFILEGLPAVLMAGAVLWFLPDGPRHANWLPEAERDWLEGRLREESARNAARTGGTGSPSLGTMLRDRRLILFAAIYFGSTASSYGLTFWTPQIVKSYGLTNVETGLLNSIPYGVASVAMILWGRHSDQVGERRWHLAIPFLVLAAGLAGGTVLSGILPLVGALTVAAVGVYMLKGPFWALATEELPPAAAAASIAAINAVGNLGGFLGPYLIGAIKDGTGSFTLALTPLILFALISAGLSLVPGRVRAAAPTSRAAPAR</sequence>
<dbReference type="STRING" id="582667.SAMN05192568_1003193"/>
<dbReference type="GO" id="GO:0016020">
    <property type="term" value="C:membrane"/>
    <property type="evidence" value="ECO:0007669"/>
    <property type="project" value="UniProtKB-SubCell"/>
</dbReference>
<evidence type="ECO:0000256" key="4">
    <source>
        <dbReference type="ARBA" id="ARBA00022989"/>
    </source>
</evidence>
<dbReference type="OrthoDB" id="9773957at2"/>
<feature type="transmembrane region" description="Helical" evidence="6">
    <location>
        <begin position="366"/>
        <end position="390"/>
    </location>
</feature>
<reference evidence="9" key="1">
    <citation type="submission" date="2016-10" db="EMBL/GenBank/DDBJ databases">
        <authorList>
            <person name="Varghese N."/>
            <person name="Submissions S."/>
        </authorList>
    </citation>
    <scope>NUCLEOTIDE SEQUENCE [LARGE SCALE GENOMIC DNA]</scope>
    <source>
        <strain evidence="9">BL36</strain>
    </source>
</reference>
<feature type="transmembrane region" description="Helical" evidence="6">
    <location>
        <begin position="402"/>
        <end position="422"/>
    </location>
</feature>
<comment type="subcellular location">
    <subcellularLocation>
        <location evidence="1">Membrane</location>
        <topology evidence="1">Multi-pass membrane protein</topology>
    </subcellularLocation>
</comment>
<dbReference type="InterPro" id="IPR011701">
    <property type="entry name" value="MFS"/>
</dbReference>
<feature type="transmembrane region" description="Helical" evidence="6">
    <location>
        <begin position="142"/>
        <end position="165"/>
    </location>
</feature>
<dbReference type="InterPro" id="IPR036259">
    <property type="entry name" value="MFS_trans_sf"/>
</dbReference>
<dbReference type="SUPFAM" id="SSF103473">
    <property type="entry name" value="MFS general substrate transporter"/>
    <property type="match status" value="1"/>
</dbReference>
<keyword evidence="3 6" id="KW-0812">Transmembrane</keyword>
<organism evidence="8 9">
    <name type="scientific">Methylobacterium pseudosasicola</name>
    <dbReference type="NCBI Taxonomy" id="582667"/>
    <lineage>
        <taxon>Bacteria</taxon>
        <taxon>Pseudomonadati</taxon>
        <taxon>Pseudomonadota</taxon>
        <taxon>Alphaproteobacteria</taxon>
        <taxon>Hyphomicrobiales</taxon>
        <taxon>Methylobacteriaceae</taxon>
        <taxon>Methylobacterium</taxon>
    </lineage>
</organism>
<feature type="transmembrane region" description="Helical" evidence="6">
    <location>
        <begin position="47"/>
        <end position="67"/>
    </location>
</feature>
<dbReference type="Proteomes" id="UP000199048">
    <property type="component" value="Unassembled WGS sequence"/>
</dbReference>
<keyword evidence="5 6" id="KW-0472">Membrane</keyword>
<evidence type="ECO:0000256" key="3">
    <source>
        <dbReference type="ARBA" id="ARBA00022692"/>
    </source>
</evidence>
<evidence type="ECO:0000256" key="5">
    <source>
        <dbReference type="ARBA" id="ARBA00023136"/>
    </source>
</evidence>
<feature type="transmembrane region" description="Helical" evidence="6">
    <location>
        <begin position="108"/>
        <end position="130"/>
    </location>
</feature>
<feature type="transmembrane region" description="Helical" evidence="6">
    <location>
        <begin position="79"/>
        <end position="102"/>
    </location>
</feature>
<feature type="transmembrane region" description="Helical" evidence="6">
    <location>
        <begin position="312"/>
        <end position="331"/>
    </location>
</feature>
<dbReference type="RefSeq" id="WP_092037678.1">
    <property type="nucleotide sequence ID" value="NZ_FOTK01000003.1"/>
</dbReference>
<feature type="domain" description="Major facilitator superfamily (MFS) profile" evidence="7">
    <location>
        <begin position="18"/>
        <end position="432"/>
    </location>
</feature>
<evidence type="ECO:0000256" key="1">
    <source>
        <dbReference type="ARBA" id="ARBA00004141"/>
    </source>
</evidence>
<name>A0A1I4GRN1_9HYPH</name>